<accession>A0AAX2ELR9</accession>
<dbReference type="Proteomes" id="UP000198760">
    <property type="component" value="Unassembled WGS sequence"/>
</dbReference>
<keyword evidence="3" id="KW-1185">Reference proteome</keyword>
<sequence>MYTHQASHAELSLRYLRQHYQQELNQCTARDESTGQLLRRHRHYLQLTQVYLPDETGFCSPILFPHFIVALDPSCRHRRSRMRHIRSCDEIDIHGSELPFLNPSSPWFNLLQNECDRVGASATSLMMSRIRRTLHEHTLCETFALVYCWRLLEGDSGQDLRADCLSDQGEPKHWIRRWLEADRCLAREIEEYLFFAFYPSWSAFPPADNPRSR</sequence>
<dbReference type="EMBL" id="FPAV01000001">
    <property type="protein sequence ID" value="SFT39803.1"/>
    <property type="molecule type" value="Genomic_DNA"/>
</dbReference>
<organism evidence="1 4">
    <name type="scientific">Kosakonia radicincitans</name>
    <dbReference type="NCBI Taxonomy" id="283686"/>
    <lineage>
        <taxon>Bacteria</taxon>
        <taxon>Pseudomonadati</taxon>
        <taxon>Pseudomonadota</taxon>
        <taxon>Gammaproteobacteria</taxon>
        <taxon>Enterobacterales</taxon>
        <taxon>Enterobacteriaceae</taxon>
        <taxon>Kosakonia</taxon>
    </lineage>
</organism>
<proteinExistence type="predicted"/>
<dbReference type="AlphaFoldDB" id="A0AAX2ELR9"/>
<evidence type="ECO:0000313" key="4">
    <source>
        <dbReference type="Proteomes" id="UP000199173"/>
    </source>
</evidence>
<evidence type="ECO:0000313" key="2">
    <source>
        <dbReference type="EMBL" id="SFT39803.1"/>
    </source>
</evidence>
<dbReference type="Proteomes" id="UP000199173">
    <property type="component" value="Unassembled WGS sequence"/>
</dbReference>
<gene>
    <name evidence="2" type="ORF">SAMN03159428_00373</name>
    <name evidence="1" type="ORF">SAMN03159514_00374</name>
</gene>
<comment type="caution">
    <text evidence="1">The sequence shown here is derived from an EMBL/GenBank/DDBJ whole genome shotgun (WGS) entry which is preliminary data.</text>
</comment>
<evidence type="ECO:0000313" key="3">
    <source>
        <dbReference type="Proteomes" id="UP000198760"/>
    </source>
</evidence>
<evidence type="ECO:0000313" key="1">
    <source>
        <dbReference type="EMBL" id="SFQ97327.1"/>
    </source>
</evidence>
<name>A0AAX2ELR9_9ENTR</name>
<protein>
    <submittedName>
        <fullName evidence="1">Uncharacterized protein</fullName>
    </submittedName>
</protein>
<reference evidence="3 4" key="1">
    <citation type="submission" date="2016-10" db="EMBL/GenBank/DDBJ databases">
        <authorList>
            <person name="Varghese N."/>
            <person name="Submissions S."/>
        </authorList>
    </citation>
    <scope>NUCLEOTIDE SEQUENCE [LARGE SCALE GENOMIC DNA]</scope>
    <source>
        <strain evidence="2 3">NFIX06</strain>
        <strain evidence="1 4">NFIX08</strain>
    </source>
</reference>
<dbReference type="EMBL" id="FOYJ01000001">
    <property type="protein sequence ID" value="SFQ97327.1"/>
    <property type="molecule type" value="Genomic_DNA"/>
</dbReference>